<protein>
    <submittedName>
        <fullName evidence="2">Uncharacterized protein</fullName>
    </submittedName>
</protein>
<keyword evidence="3" id="KW-1185">Reference proteome</keyword>
<reference evidence="2 3" key="1">
    <citation type="journal article" date="2022" name="Nat. Ecol. Evol.">
        <title>A masculinizing supergene underlies an exaggerated male reproductive morph in a spider.</title>
        <authorList>
            <person name="Hendrickx F."/>
            <person name="De Corte Z."/>
            <person name="Sonet G."/>
            <person name="Van Belleghem S.M."/>
            <person name="Kostlbacher S."/>
            <person name="Vangestel C."/>
        </authorList>
    </citation>
    <scope>NUCLEOTIDE SEQUENCE [LARGE SCALE GENOMIC DNA]</scope>
    <source>
        <strain evidence="2">W744_W776</strain>
    </source>
</reference>
<name>A0AAV6ULF7_9ARAC</name>
<dbReference type="AlphaFoldDB" id="A0AAV6ULF7"/>
<keyword evidence="1" id="KW-0732">Signal</keyword>
<proteinExistence type="predicted"/>
<dbReference type="Proteomes" id="UP000827092">
    <property type="component" value="Unassembled WGS sequence"/>
</dbReference>
<comment type="caution">
    <text evidence="2">The sequence shown here is derived from an EMBL/GenBank/DDBJ whole genome shotgun (WGS) entry which is preliminary data.</text>
</comment>
<sequence length="90" mass="10915">MHLVQILVYFWAIQKVFDQRIPDDWQIRSISRRYSDLHYFTYSGTCPIRNSLFPMLNVDSWLLPECFLKVKWHFIDGCFVKVEKIEKKDA</sequence>
<organism evidence="2 3">
    <name type="scientific">Oedothorax gibbosus</name>
    <dbReference type="NCBI Taxonomy" id="931172"/>
    <lineage>
        <taxon>Eukaryota</taxon>
        <taxon>Metazoa</taxon>
        <taxon>Ecdysozoa</taxon>
        <taxon>Arthropoda</taxon>
        <taxon>Chelicerata</taxon>
        <taxon>Arachnida</taxon>
        <taxon>Araneae</taxon>
        <taxon>Araneomorphae</taxon>
        <taxon>Entelegynae</taxon>
        <taxon>Araneoidea</taxon>
        <taxon>Linyphiidae</taxon>
        <taxon>Erigoninae</taxon>
        <taxon>Oedothorax</taxon>
    </lineage>
</organism>
<dbReference type="EMBL" id="JAFNEN010000350">
    <property type="protein sequence ID" value="KAG8184990.1"/>
    <property type="molecule type" value="Genomic_DNA"/>
</dbReference>
<accession>A0AAV6ULF7</accession>
<evidence type="ECO:0000313" key="2">
    <source>
        <dbReference type="EMBL" id="KAG8184990.1"/>
    </source>
</evidence>
<evidence type="ECO:0000256" key="1">
    <source>
        <dbReference type="SAM" id="SignalP"/>
    </source>
</evidence>
<feature type="signal peptide" evidence="1">
    <location>
        <begin position="1"/>
        <end position="18"/>
    </location>
</feature>
<feature type="chain" id="PRO_5043854462" evidence="1">
    <location>
        <begin position="19"/>
        <end position="90"/>
    </location>
</feature>
<gene>
    <name evidence="2" type="ORF">JTE90_024525</name>
</gene>
<evidence type="ECO:0000313" key="3">
    <source>
        <dbReference type="Proteomes" id="UP000827092"/>
    </source>
</evidence>